<keyword evidence="1" id="KW-0732">Signal</keyword>
<dbReference type="EMBL" id="JARRAF010000026">
    <property type="protein sequence ID" value="MDK2125903.1"/>
    <property type="molecule type" value="Genomic_DNA"/>
</dbReference>
<evidence type="ECO:0000256" key="1">
    <source>
        <dbReference type="SAM" id="SignalP"/>
    </source>
</evidence>
<dbReference type="InterPro" id="IPR033900">
    <property type="entry name" value="Gram_neg_porin_domain"/>
</dbReference>
<dbReference type="RefSeq" id="WP_284102216.1">
    <property type="nucleotide sequence ID" value="NZ_JARRAF010000026.1"/>
</dbReference>
<dbReference type="Pfam" id="PF13609">
    <property type="entry name" value="Porin_4"/>
    <property type="match status" value="1"/>
</dbReference>
<organism evidence="3 4">
    <name type="scientific">Parachitinimonas caeni</name>
    <dbReference type="NCBI Taxonomy" id="3031301"/>
    <lineage>
        <taxon>Bacteria</taxon>
        <taxon>Pseudomonadati</taxon>
        <taxon>Pseudomonadota</taxon>
        <taxon>Betaproteobacteria</taxon>
        <taxon>Neisseriales</taxon>
        <taxon>Chitinibacteraceae</taxon>
        <taxon>Parachitinimonas</taxon>
    </lineage>
</organism>
<feature type="signal peptide" evidence="1">
    <location>
        <begin position="1"/>
        <end position="28"/>
    </location>
</feature>
<name>A0ABT7E3K1_9NEIS</name>
<comment type="caution">
    <text evidence="3">The sequence shown here is derived from an EMBL/GenBank/DDBJ whole genome shotgun (WGS) entry which is preliminary data.</text>
</comment>
<gene>
    <name evidence="3" type="ORF">PZA18_17760</name>
</gene>
<evidence type="ECO:0000313" key="4">
    <source>
        <dbReference type="Proteomes" id="UP001172778"/>
    </source>
</evidence>
<evidence type="ECO:0000313" key="3">
    <source>
        <dbReference type="EMBL" id="MDK2125903.1"/>
    </source>
</evidence>
<feature type="domain" description="Porin" evidence="2">
    <location>
        <begin position="24"/>
        <end position="382"/>
    </location>
</feature>
<dbReference type="Proteomes" id="UP001172778">
    <property type="component" value="Unassembled WGS sequence"/>
</dbReference>
<sequence>MHRTDNLTPRSIGLGLLLGLCIGGTAQANDDEKPMFTFASYGTLALTYSSEDKAEYNSSLLSSGGVGDSQSWGGEVDSRIGAQLTSNLGNDFSAVVQLVFERRYDSSWQPTVEWANVKYQLNPDFKLRLGRIALPNFLDADYRKVAYATPWVRMPVELNNLVPITNSDGLDLNYRQRWGEVQNTIQAAVGTAKIRYPGNGHANVSAIRAISDTLEYGNFKLRLSYSRANLDLDLADDLWNGFRQFGPPGTAIADRYSGHNKRVRFYGIGANYDPGNWFATAEYGRTTPNNFLGDRTGWYVGGGVRLNAWTPYATIAGSSVLSATSDPGLDTRRLPPNAAAVANVLNDSLNYLLQSRGPQRTYSLGLRYDLSRNTDLKFQIDRVVLPNNSAGYLWNRRDDYVPGRAYHVLTFSLDFTY</sequence>
<dbReference type="SUPFAM" id="SSF56935">
    <property type="entry name" value="Porins"/>
    <property type="match status" value="1"/>
</dbReference>
<protein>
    <submittedName>
        <fullName evidence="3">Porin</fullName>
    </submittedName>
</protein>
<proteinExistence type="predicted"/>
<evidence type="ECO:0000259" key="2">
    <source>
        <dbReference type="Pfam" id="PF13609"/>
    </source>
</evidence>
<accession>A0ABT7E3K1</accession>
<dbReference type="InterPro" id="IPR023614">
    <property type="entry name" value="Porin_dom_sf"/>
</dbReference>
<feature type="chain" id="PRO_5046470043" evidence="1">
    <location>
        <begin position="29"/>
        <end position="417"/>
    </location>
</feature>
<dbReference type="Gene3D" id="2.40.160.10">
    <property type="entry name" value="Porin"/>
    <property type="match status" value="1"/>
</dbReference>
<keyword evidence="4" id="KW-1185">Reference proteome</keyword>
<reference evidence="3" key="1">
    <citation type="submission" date="2023-03" db="EMBL/GenBank/DDBJ databases">
        <title>Chitinimonas shenzhenensis gen. nov., sp. nov., a novel member of family Burkholderiaceae isolated from activated sludge collected in Shen Zhen, China.</title>
        <authorList>
            <person name="Wang X."/>
        </authorList>
    </citation>
    <scope>NUCLEOTIDE SEQUENCE</scope>
    <source>
        <strain evidence="3">DQS-5</strain>
    </source>
</reference>